<sequence length="97" mass="10372">MEPSRMTLYRFGNASVVIDIYLDLTGSSERPPSCLNCVAYMQVSQSSEESVDCSSPGKQITQSIHPPPAFGSAPNLEALALEASGNNSVNSHTDIPR</sequence>
<dbReference type="Proteomes" id="UP001157418">
    <property type="component" value="Unassembled WGS sequence"/>
</dbReference>
<evidence type="ECO:0000313" key="2">
    <source>
        <dbReference type="EMBL" id="CAH1449765.1"/>
    </source>
</evidence>
<evidence type="ECO:0000313" key="3">
    <source>
        <dbReference type="Proteomes" id="UP001157418"/>
    </source>
</evidence>
<protein>
    <submittedName>
        <fullName evidence="2">Uncharacterized protein</fullName>
    </submittedName>
</protein>
<feature type="region of interest" description="Disordered" evidence="1">
    <location>
        <begin position="48"/>
        <end position="68"/>
    </location>
</feature>
<evidence type="ECO:0000256" key="1">
    <source>
        <dbReference type="SAM" id="MobiDB-lite"/>
    </source>
</evidence>
<dbReference type="AlphaFoldDB" id="A0AAU9PH61"/>
<reference evidence="2 3" key="1">
    <citation type="submission" date="2022-01" db="EMBL/GenBank/DDBJ databases">
        <authorList>
            <person name="Xiong W."/>
            <person name="Schranz E."/>
        </authorList>
    </citation>
    <scope>NUCLEOTIDE SEQUENCE [LARGE SCALE GENOMIC DNA]</scope>
</reference>
<accession>A0AAU9PH61</accession>
<comment type="caution">
    <text evidence="2">The sequence shown here is derived from an EMBL/GenBank/DDBJ whole genome shotgun (WGS) entry which is preliminary data.</text>
</comment>
<proteinExistence type="predicted"/>
<gene>
    <name evidence="2" type="ORF">LVIROSA_LOCUS35227</name>
</gene>
<organism evidence="2 3">
    <name type="scientific">Lactuca virosa</name>
    <dbReference type="NCBI Taxonomy" id="75947"/>
    <lineage>
        <taxon>Eukaryota</taxon>
        <taxon>Viridiplantae</taxon>
        <taxon>Streptophyta</taxon>
        <taxon>Embryophyta</taxon>
        <taxon>Tracheophyta</taxon>
        <taxon>Spermatophyta</taxon>
        <taxon>Magnoliopsida</taxon>
        <taxon>eudicotyledons</taxon>
        <taxon>Gunneridae</taxon>
        <taxon>Pentapetalae</taxon>
        <taxon>asterids</taxon>
        <taxon>campanulids</taxon>
        <taxon>Asterales</taxon>
        <taxon>Asteraceae</taxon>
        <taxon>Cichorioideae</taxon>
        <taxon>Cichorieae</taxon>
        <taxon>Lactucinae</taxon>
        <taxon>Lactuca</taxon>
    </lineage>
</organism>
<keyword evidence="3" id="KW-1185">Reference proteome</keyword>
<dbReference type="EMBL" id="CAKMRJ010005634">
    <property type="protein sequence ID" value="CAH1449765.1"/>
    <property type="molecule type" value="Genomic_DNA"/>
</dbReference>
<name>A0AAU9PH61_9ASTR</name>